<dbReference type="AlphaFoldDB" id="A0A4U0ELH1"/>
<sequence length="174" mass="20189">MKKLILLLVACIAFNANALVGERSLNTKKNYKTLEQIQLEATLFSDYNAEFDINSIEVIEIEEEVQLGFDVKQYLPENFNALEGKNNIDWSEIELIEVEEELELGFDTKQYLPESFNALEGKNNIDWSKIELIEVEEELELGFDTKQYLPKNFNPYKGMKKISCEKEDVVVCLY</sequence>
<evidence type="ECO:0000313" key="2">
    <source>
        <dbReference type="EMBL" id="TJY31844.1"/>
    </source>
</evidence>
<organism evidence="2 3">
    <name type="scientific">Pontimicrobium aquaticum</name>
    <dbReference type="NCBI Taxonomy" id="2565367"/>
    <lineage>
        <taxon>Bacteria</taxon>
        <taxon>Pseudomonadati</taxon>
        <taxon>Bacteroidota</taxon>
        <taxon>Flavobacteriia</taxon>
        <taxon>Flavobacteriales</taxon>
        <taxon>Flavobacteriaceae</taxon>
        <taxon>Pontimicrobium</taxon>
    </lineage>
</organism>
<reference evidence="2 3" key="1">
    <citation type="submission" date="2019-04" db="EMBL/GenBank/DDBJ databases">
        <title>Lacinutrix sp. nov., isolated from marine water.</title>
        <authorList>
            <person name="Kim W."/>
        </authorList>
    </citation>
    <scope>NUCLEOTIDE SEQUENCE [LARGE SCALE GENOMIC DNA]</scope>
    <source>
        <strain evidence="2 3">CAU 1491</strain>
    </source>
</reference>
<keyword evidence="3" id="KW-1185">Reference proteome</keyword>
<protein>
    <submittedName>
        <fullName evidence="2">Uncharacterized protein</fullName>
    </submittedName>
</protein>
<dbReference type="RefSeq" id="WP_136844966.1">
    <property type="nucleotide sequence ID" value="NZ_SUPL01000012.1"/>
</dbReference>
<gene>
    <name evidence="2" type="ORF">E5167_14915</name>
</gene>
<keyword evidence="1" id="KW-0732">Signal</keyword>
<evidence type="ECO:0000313" key="3">
    <source>
        <dbReference type="Proteomes" id="UP000307657"/>
    </source>
</evidence>
<accession>A0A4U0ELH1</accession>
<dbReference type="OrthoDB" id="1178051at2"/>
<feature type="signal peptide" evidence="1">
    <location>
        <begin position="1"/>
        <end position="18"/>
    </location>
</feature>
<dbReference type="EMBL" id="SUPL01000012">
    <property type="protein sequence ID" value="TJY31844.1"/>
    <property type="molecule type" value="Genomic_DNA"/>
</dbReference>
<evidence type="ECO:0000256" key="1">
    <source>
        <dbReference type="SAM" id="SignalP"/>
    </source>
</evidence>
<comment type="caution">
    <text evidence="2">The sequence shown here is derived from an EMBL/GenBank/DDBJ whole genome shotgun (WGS) entry which is preliminary data.</text>
</comment>
<proteinExistence type="predicted"/>
<feature type="chain" id="PRO_5020263895" evidence="1">
    <location>
        <begin position="19"/>
        <end position="174"/>
    </location>
</feature>
<dbReference type="Proteomes" id="UP000307657">
    <property type="component" value="Unassembled WGS sequence"/>
</dbReference>
<name>A0A4U0ELH1_9FLAO</name>